<gene>
    <name evidence="1" type="ORF">S01H1_80526</name>
</gene>
<dbReference type="SUPFAM" id="SSF53790">
    <property type="entry name" value="Tetrapyrrole methylase"/>
    <property type="match status" value="1"/>
</dbReference>
<accession>X0XY26</accession>
<dbReference type="Gene3D" id="3.30.950.10">
    <property type="entry name" value="Methyltransferase, Cobalt-precorrin-4 Transmethylase, Domain 2"/>
    <property type="match status" value="1"/>
</dbReference>
<dbReference type="GO" id="GO:0008168">
    <property type="term" value="F:methyltransferase activity"/>
    <property type="evidence" value="ECO:0007669"/>
    <property type="project" value="InterPro"/>
</dbReference>
<feature type="non-terminal residue" evidence="1">
    <location>
        <position position="1"/>
    </location>
</feature>
<dbReference type="EMBL" id="BARS01054387">
    <property type="protein sequence ID" value="GAG48334.1"/>
    <property type="molecule type" value="Genomic_DNA"/>
</dbReference>
<name>X0XY26_9ZZZZ</name>
<dbReference type="AlphaFoldDB" id="X0XY26"/>
<proteinExistence type="predicted"/>
<dbReference type="InterPro" id="IPR035996">
    <property type="entry name" value="4pyrrol_Methylase_sf"/>
</dbReference>
<evidence type="ECO:0000313" key="1">
    <source>
        <dbReference type="EMBL" id="GAG48334.1"/>
    </source>
</evidence>
<protein>
    <submittedName>
        <fullName evidence="1">Uncharacterized protein</fullName>
    </submittedName>
</protein>
<dbReference type="InterPro" id="IPR014776">
    <property type="entry name" value="4pyrrole_Mease_sub2"/>
</dbReference>
<comment type="caution">
    <text evidence="1">The sequence shown here is derived from an EMBL/GenBank/DDBJ whole genome shotgun (WGS) entry which is preliminary data.</text>
</comment>
<reference evidence="1" key="1">
    <citation type="journal article" date="2014" name="Front. Microbiol.">
        <title>High frequency of phylogenetically diverse reductive dehalogenase-homologous genes in deep subseafloor sedimentary metagenomes.</title>
        <authorList>
            <person name="Kawai M."/>
            <person name="Futagami T."/>
            <person name="Toyoda A."/>
            <person name="Takaki Y."/>
            <person name="Nishi S."/>
            <person name="Hori S."/>
            <person name="Arai W."/>
            <person name="Tsubouchi T."/>
            <person name="Morono Y."/>
            <person name="Uchiyama I."/>
            <person name="Ito T."/>
            <person name="Fujiyama A."/>
            <person name="Inagaki F."/>
            <person name="Takami H."/>
        </authorList>
    </citation>
    <scope>NUCLEOTIDE SEQUENCE</scope>
    <source>
        <strain evidence="1">Expedition CK06-06</strain>
    </source>
</reference>
<organism evidence="1">
    <name type="scientific">marine sediment metagenome</name>
    <dbReference type="NCBI Taxonomy" id="412755"/>
    <lineage>
        <taxon>unclassified sequences</taxon>
        <taxon>metagenomes</taxon>
        <taxon>ecological metagenomes</taxon>
    </lineage>
</organism>
<sequence length="47" mass="5522">REMAVGRELTKKFEEILRGKVSEIEEILEKKKPRGEFTLVIQGKSYK</sequence>